<dbReference type="GO" id="GO:0005737">
    <property type="term" value="C:cytoplasm"/>
    <property type="evidence" value="ECO:0007669"/>
    <property type="project" value="TreeGrafter"/>
</dbReference>
<dbReference type="GO" id="GO:0050660">
    <property type="term" value="F:flavin adenine dinucleotide binding"/>
    <property type="evidence" value="ECO:0007669"/>
    <property type="project" value="InterPro"/>
</dbReference>
<gene>
    <name evidence="11" type="ORF">FWILDA_LOCUS4760</name>
</gene>
<organism evidence="11 12">
    <name type="scientific">Funneliformis geosporum</name>
    <dbReference type="NCBI Taxonomy" id="1117311"/>
    <lineage>
        <taxon>Eukaryota</taxon>
        <taxon>Fungi</taxon>
        <taxon>Fungi incertae sedis</taxon>
        <taxon>Mucoromycota</taxon>
        <taxon>Glomeromycotina</taxon>
        <taxon>Glomeromycetes</taxon>
        <taxon>Glomerales</taxon>
        <taxon>Glomeraceae</taxon>
        <taxon>Funneliformis</taxon>
    </lineage>
</organism>
<evidence type="ECO:0000256" key="7">
    <source>
        <dbReference type="RuleBase" id="RU362125"/>
    </source>
</evidence>
<dbReference type="GO" id="GO:0033539">
    <property type="term" value="P:fatty acid beta-oxidation using acyl-CoA dehydrogenase"/>
    <property type="evidence" value="ECO:0007669"/>
    <property type="project" value="TreeGrafter"/>
</dbReference>
<dbReference type="InterPro" id="IPR036250">
    <property type="entry name" value="AcylCo_DH-like_C"/>
</dbReference>
<reference evidence="11" key="1">
    <citation type="submission" date="2022-08" db="EMBL/GenBank/DDBJ databases">
        <authorList>
            <person name="Kallberg Y."/>
            <person name="Tangrot J."/>
            <person name="Rosling A."/>
        </authorList>
    </citation>
    <scope>NUCLEOTIDE SEQUENCE</scope>
    <source>
        <strain evidence="11">Wild A</strain>
    </source>
</reference>
<keyword evidence="6 7" id="KW-0560">Oxidoreductase</keyword>
<keyword evidence="4 7" id="KW-0285">Flavoprotein</keyword>
<dbReference type="SUPFAM" id="SSF56645">
    <property type="entry name" value="Acyl-CoA dehydrogenase NM domain-like"/>
    <property type="match status" value="1"/>
</dbReference>
<dbReference type="InterPro" id="IPR013786">
    <property type="entry name" value="AcylCoA_DH/ox_N"/>
</dbReference>
<name>A0A9W4WQB3_9GLOM</name>
<proteinExistence type="inferred from homology"/>
<comment type="caution">
    <text evidence="11">The sequence shown here is derived from an EMBL/GenBank/DDBJ whole genome shotgun (WGS) entry which is preliminary data.</text>
</comment>
<dbReference type="PANTHER" id="PTHR48083:SF13">
    <property type="entry name" value="ACYL-COA DEHYDROGENASE FAMILY MEMBER 11"/>
    <property type="match status" value="1"/>
</dbReference>
<dbReference type="FunFam" id="2.40.110.10:FF:000002">
    <property type="entry name" value="Acyl-CoA dehydrogenase fadE12"/>
    <property type="match status" value="1"/>
</dbReference>
<feature type="domain" description="Acyl-CoA oxidase/dehydrogenase middle" evidence="9">
    <location>
        <begin position="144"/>
        <end position="246"/>
    </location>
</feature>
<dbReference type="GO" id="GO:0003995">
    <property type="term" value="F:acyl-CoA dehydrogenase activity"/>
    <property type="evidence" value="ECO:0007669"/>
    <property type="project" value="TreeGrafter"/>
</dbReference>
<protein>
    <submittedName>
        <fullName evidence="11">12788_t:CDS:1</fullName>
    </submittedName>
</protein>
<comment type="cofactor">
    <cofactor evidence="1 7">
        <name>FAD</name>
        <dbReference type="ChEBI" id="CHEBI:57692"/>
    </cofactor>
</comment>
<dbReference type="InterPro" id="IPR009100">
    <property type="entry name" value="AcylCoA_DH/oxidase_NM_dom_sf"/>
</dbReference>
<evidence type="ECO:0000259" key="8">
    <source>
        <dbReference type="Pfam" id="PF00441"/>
    </source>
</evidence>
<evidence type="ECO:0000313" key="12">
    <source>
        <dbReference type="Proteomes" id="UP001153678"/>
    </source>
</evidence>
<dbReference type="SUPFAM" id="SSF47203">
    <property type="entry name" value="Acyl-CoA dehydrogenase C-terminal domain-like"/>
    <property type="match status" value="1"/>
</dbReference>
<evidence type="ECO:0000259" key="10">
    <source>
        <dbReference type="Pfam" id="PF02771"/>
    </source>
</evidence>
<dbReference type="InterPro" id="IPR037069">
    <property type="entry name" value="AcylCoA_DH/ox_N_sf"/>
</dbReference>
<evidence type="ECO:0000256" key="3">
    <source>
        <dbReference type="ARBA" id="ARBA00011738"/>
    </source>
</evidence>
<accession>A0A9W4WQB3</accession>
<feature type="domain" description="Acyl-CoA dehydrogenase/oxidase N-terminal" evidence="10">
    <location>
        <begin position="17"/>
        <end position="140"/>
    </location>
</feature>
<dbReference type="Gene3D" id="1.10.540.10">
    <property type="entry name" value="Acyl-CoA dehydrogenase/oxidase, N-terminal domain"/>
    <property type="match status" value="1"/>
</dbReference>
<dbReference type="PANTHER" id="PTHR48083">
    <property type="entry name" value="MEDIUM-CHAIN SPECIFIC ACYL-COA DEHYDROGENASE, MITOCHONDRIAL-RELATED"/>
    <property type="match status" value="1"/>
</dbReference>
<evidence type="ECO:0000256" key="4">
    <source>
        <dbReference type="ARBA" id="ARBA00022630"/>
    </source>
</evidence>
<dbReference type="InterPro" id="IPR046373">
    <property type="entry name" value="Acyl-CoA_Oxase/DH_mid-dom_sf"/>
</dbReference>
<dbReference type="InterPro" id="IPR050741">
    <property type="entry name" value="Acyl-CoA_dehydrogenase"/>
</dbReference>
<evidence type="ECO:0000256" key="5">
    <source>
        <dbReference type="ARBA" id="ARBA00022827"/>
    </source>
</evidence>
<evidence type="ECO:0000256" key="1">
    <source>
        <dbReference type="ARBA" id="ARBA00001974"/>
    </source>
</evidence>
<dbReference type="Gene3D" id="2.40.110.10">
    <property type="entry name" value="Butyryl-CoA Dehydrogenase, subunit A, domain 2"/>
    <property type="match status" value="1"/>
</dbReference>
<evidence type="ECO:0000259" key="9">
    <source>
        <dbReference type="Pfam" id="PF02770"/>
    </source>
</evidence>
<dbReference type="EMBL" id="CAMKVN010000743">
    <property type="protein sequence ID" value="CAI2170800.1"/>
    <property type="molecule type" value="Genomic_DNA"/>
</dbReference>
<dbReference type="InterPro" id="IPR009075">
    <property type="entry name" value="AcylCo_DH/oxidase_C"/>
</dbReference>
<evidence type="ECO:0000256" key="6">
    <source>
        <dbReference type="ARBA" id="ARBA00023002"/>
    </source>
</evidence>
<sequence>MVYLIPALIEEKISPRAKELIKKLDNFVENECVPAETIFHEQLGKGEDRWKIVPPIIEELKKKARSLGLWNLFLSKHYNEGAGLTNLEYALMAEITGKSLRIAPEVINCSAPDTGNMEVFAKYGTSEQKLKWLTPLLNGEIRSAFAMTEKNVASSDATNIETSIVRVGNEFVINGHKWWISGAGDPRCAIFLVMGKSDPGNENKHRQQSLVIVPRNTPGINIIRPLTIFGYDDAPEGHCEITFKDVRVPVKNIILGEGRGFEVIQGRLGPGRIHHCMRSIGAAERGLNLMLARVTDPSRRTFGKLLAEHGTVVSDIAKSRMIIDQARFLVINAADMIDKVGAKHALKEIGMAKAIVPSMLLKVLDRSIQAHGAGGVSEDFPLAAMYAAGRTLRFADGPDEVHIQQIGKLELRRAKEIKKANEKRSKFKSKL</sequence>
<feature type="domain" description="Acyl-CoA dehydrogenase/oxidase C-terminal" evidence="8">
    <location>
        <begin position="258"/>
        <end position="408"/>
    </location>
</feature>
<evidence type="ECO:0000313" key="11">
    <source>
        <dbReference type="EMBL" id="CAI2170800.1"/>
    </source>
</evidence>
<evidence type="ECO:0000256" key="2">
    <source>
        <dbReference type="ARBA" id="ARBA00009347"/>
    </source>
</evidence>
<dbReference type="InterPro" id="IPR006091">
    <property type="entry name" value="Acyl-CoA_Oxase/DH_mid-dom"/>
</dbReference>
<comment type="subunit">
    <text evidence="3">Homodimer.</text>
</comment>
<comment type="similarity">
    <text evidence="2 7">Belongs to the acyl-CoA dehydrogenase family.</text>
</comment>
<dbReference type="Pfam" id="PF02771">
    <property type="entry name" value="Acyl-CoA_dh_N"/>
    <property type="match status" value="1"/>
</dbReference>
<dbReference type="Pfam" id="PF00441">
    <property type="entry name" value="Acyl-CoA_dh_1"/>
    <property type="match status" value="1"/>
</dbReference>
<dbReference type="AlphaFoldDB" id="A0A9W4WQB3"/>
<dbReference type="OrthoDB" id="434771at2759"/>
<dbReference type="Pfam" id="PF02770">
    <property type="entry name" value="Acyl-CoA_dh_M"/>
    <property type="match status" value="1"/>
</dbReference>
<dbReference type="Proteomes" id="UP001153678">
    <property type="component" value="Unassembled WGS sequence"/>
</dbReference>
<keyword evidence="5 7" id="KW-0274">FAD</keyword>
<dbReference type="Gene3D" id="1.20.140.10">
    <property type="entry name" value="Butyryl-CoA Dehydrogenase, subunit A, domain 3"/>
    <property type="match status" value="1"/>
</dbReference>
<keyword evidence="12" id="KW-1185">Reference proteome</keyword>